<dbReference type="EMBL" id="CAJNDS010001802">
    <property type="protein sequence ID" value="CAE7281134.1"/>
    <property type="molecule type" value="Genomic_DNA"/>
</dbReference>
<dbReference type="AlphaFoldDB" id="A0A812MW37"/>
<dbReference type="Proteomes" id="UP000604046">
    <property type="component" value="Unassembled WGS sequence"/>
</dbReference>
<evidence type="ECO:0000313" key="2">
    <source>
        <dbReference type="Proteomes" id="UP000604046"/>
    </source>
</evidence>
<name>A0A812MW37_9DINO</name>
<organism evidence="1 2">
    <name type="scientific">Symbiodinium natans</name>
    <dbReference type="NCBI Taxonomy" id="878477"/>
    <lineage>
        <taxon>Eukaryota</taxon>
        <taxon>Sar</taxon>
        <taxon>Alveolata</taxon>
        <taxon>Dinophyceae</taxon>
        <taxon>Suessiales</taxon>
        <taxon>Symbiodiniaceae</taxon>
        <taxon>Symbiodinium</taxon>
    </lineage>
</organism>
<sequence>MRILYKRLRMGAPCCAVKLHVEAEACVAKEELRATREELLKSQSQVVRPPCTHVSPSINAWPLLLPLSLESFHMRSGMGQANLSTFRMIRCESYHACCGVWPGVKAVALEFLTCGSFWSALIRGRHPAIIGLIRGMLRKHLVSLYTAKLTLMVGSDLQKLKAALAAAQAEACVAKEELRATRKELLKTQREVHERDCQLVRLQMERLQLQRGIVDAQWEAQVCAARAIKKVRRLDCVWWLLHDVMRMAGDGTVAVR</sequence>
<evidence type="ECO:0000313" key="1">
    <source>
        <dbReference type="EMBL" id="CAE7281134.1"/>
    </source>
</evidence>
<gene>
    <name evidence="1" type="ORF">SNAT2548_LOCUS14906</name>
</gene>
<protein>
    <submittedName>
        <fullName evidence="1">Uncharacterized protein</fullName>
    </submittedName>
</protein>
<keyword evidence="2" id="KW-1185">Reference proteome</keyword>
<accession>A0A812MW37</accession>
<comment type="caution">
    <text evidence="1">The sequence shown here is derived from an EMBL/GenBank/DDBJ whole genome shotgun (WGS) entry which is preliminary data.</text>
</comment>
<proteinExistence type="predicted"/>
<reference evidence="1" key="1">
    <citation type="submission" date="2021-02" db="EMBL/GenBank/DDBJ databases">
        <authorList>
            <person name="Dougan E. K."/>
            <person name="Rhodes N."/>
            <person name="Thang M."/>
            <person name="Chan C."/>
        </authorList>
    </citation>
    <scope>NUCLEOTIDE SEQUENCE</scope>
</reference>